<dbReference type="PRINTS" id="PR00109">
    <property type="entry name" value="TYRKINASE"/>
</dbReference>
<evidence type="ECO:0000256" key="7">
    <source>
        <dbReference type="ARBA" id="ARBA00051245"/>
    </source>
</evidence>
<dbReference type="Pfam" id="PF07714">
    <property type="entry name" value="PK_Tyr_Ser-Thr"/>
    <property type="match status" value="1"/>
</dbReference>
<dbReference type="InterPro" id="IPR011009">
    <property type="entry name" value="Kinase-like_dom_sf"/>
</dbReference>
<keyword evidence="6 11" id="KW-0829">Tyrosine-protein kinase</keyword>
<dbReference type="SUPFAM" id="SSF56112">
    <property type="entry name" value="Protein kinase-like (PK-like)"/>
    <property type="match status" value="1"/>
</dbReference>
<evidence type="ECO:0000256" key="1">
    <source>
        <dbReference type="ARBA" id="ARBA00022553"/>
    </source>
</evidence>
<dbReference type="SMART" id="SM00252">
    <property type="entry name" value="SH2"/>
    <property type="match status" value="1"/>
</dbReference>
<dbReference type="InterPro" id="IPR036860">
    <property type="entry name" value="SH2_dom_sf"/>
</dbReference>
<dbReference type="PROSITE" id="PS50001">
    <property type="entry name" value="SH2"/>
    <property type="match status" value="1"/>
</dbReference>
<dbReference type="Pfam" id="PF00611">
    <property type="entry name" value="FCH"/>
    <property type="match status" value="1"/>
</dbReference>
<dbReference type="EC" id="2.7.10.2" evidence="11"/>
<dbReference type="GeneID" id="115625173"/>
<evidence type="ECO:0000256" key="2">
    <source>
        <dbReference type="ARBA" id="ARBA00022679"/>
    </source>
</evidence>
<evidence type="ECO:0000256" key="4">
    <source>
        <dbReference type="ARBA" id="ARBA00022777"/>
    </source>
</evidence>
<dbReference type="FunFam" id="1.10.510.10:FF:000212">
    <property type="entry name" value="Tyrosine-protein kinase"/>
    <property type="match status" value="1"/>
</dbReference>
<dbReference type="InterPro" id="IPR008266">
    <property type="entry name" value="Tyr_kinase_AS"/>
</dbReference>
<dbReference type="SMART" id="SM00219">
    <property type="entry name" value="TyrKc"/>
    <property type="match status" value="1"/>
</dbReference>
<dbReference type="GO" id="GO:0005524">
    <property type="term" value="F:ATP binding"/>
    <property type="evidence" value="ECO:0007669"/>
    <property type="project" value="UniProtKB-UniRule"/>
</dbReference>
<dbReference type="SMART" id="SM00055">
    <property type="entry name" value="FCH"/>
    <property type="match status" value="1"/>
</dbReference>
<evidence type="ECO:0000259" key="16">
    <source>
        <dbReference type="PROSITE" id="PS51741"/>
    </source>
</evidence>
<evidence type="ECO:0000256" key="8">
    <source>
        <dbReference type="PROSITE-ProRule" id="PRU00191"/>
    </source>
</evidence>
<feature type="compositionally biased region" description="Low complexity" evidence="13">
    <location>
        <begin position="698"/>
        <end position="713"/>
    </location>
</feature>
<evidence type="ECO:0000256" key="5">
    <source>
        <dbReference type="ARBA" id="ARBA00022840"/>
    </source>
</evidence>
<dbReference type="Gene3D" id="3.30.505.10">
    <property type="entry name" value="SH2 domain"/>
    <property type="match status" value="1"/>
</dbReference>
<dbReference type="FunFam" id="3.30.505.10:FF:000051">
    <property type="entry name" value="Tyrosine-protein kinase"/>
    <property type="match status" value="1"/>
</dbReference>
<dbReference type="CDD" id="cd07657">
    <property type="entry name" value="F-BAR_Fes_Fer"/>
    <property type="match status" value="1"/>
</dbReference>
<evidence type="ECO:0000256" key="12">
    <source>
        <dbReference type="SAM" id="Coils"/>
    </source>
</evidence>
<proteinExistence type="inferred from homology"/>
<keyword evidence="2 11" id="KW-0808">Transferase</keyword>
<feature type="compositionally biased region" description="Low complexity" evidence="13">
    <location>
        <begin position="345"/>
        <end position="362"/>
    </location>
</feature>
<keyword evidence="5 10" id="KW-0067">ATP-binding</keyword>
<dbReference type="FunFam" id="3.30.200.20:FF:000089">
    <property type="entry name" value="Tyrosine-protein kinase"/>
    <property type="match status" value="1"/>
</dbReference>
<dbReference type="InterPro" id="IPR031160">
    <property type="entry name" value="F_BAR_dom"/>
</dbReference>
<dbReference type="RefSeq" id="XP_030375993.1">
    <property type="nucleotide sequence ID" value="XM_030520133.1"/>
</dbReference>
<dbReference type="CDD" id="cd05041">
    <property type="entry name" value="PTKc_Fes_like"/>
    <property type="match status" value="1"/>
</dbReference>
<keyword evidence="9 12" id="KW-0175">Coiled coil</keyword>
<dbReference type="SUPFAM" id="SSF103657">
    <property type="entry name" value="BAR/IMD domain-like"/>
    <property type="match status" value="1"/>
</dbReference>
<keyword evidence="1" id="KW-0597">Phosphoprotein</keyword>
<dbReference type="InterPro" id="IPR017441">
    <property type="entry name" value="Protein_kinase_ATP_BS"/>
</dbReference>
<keyword evidence="8" id="KW-0727">SH2 domain</keyword>
<keyword evidence="4 11" id="KW-0418">Kinase</keyword>
<evidence type="ECO:0000256" key="9">
    <source>
        <dbReference type="PROSITE-ProRule" id="PRU01077"/>
    </source>
</evidence>
<name>A0A6J2TLH7_DROLE</name>
<feature type="compositionally biased region" description="Polar residues" evidence="13">
    <location>
        <begin position="791"/>
        <end position="800"/>
    </location>
</feature>
<dbReference type="PANTHER" id="PTHR24418">
    <property type="entry name" value="TYROSINE-PROTEIN KINASE"/>
    <property type="match status" value="1"/>
</dbReference>
<feature type="domain" description="Protein kinase" evidence="15">
    <location>
        <begin position="1090"/>
        <end position="1345"/>
    </location>
</feature>
<feature type="region of interest" description="Disordered" evidence="13">
    <location>
        <begin position="694"/>
        <end position="726"/>
    </location>
</feature>
<evidence type="ECO:0000256" key="10">
    <source>
        <dbReference type="PROSITE-ProRule" id="PRU10141"/>
    </source>
</evidence>
<dbReference type="PROSITE" id="PS00109">
    <property type="entry name" value="PROTEIN_KINASE_TYR"/>
    <property type="match status" value="1"/>
</dbReference>
<dbReference type="InterPro" id="IPR000719">
    <property type="entry name" value="Prot_kinase_dom"/>
</dbReference>
<feature type="region of interest" description="Disordered" evidence="13">
    <location>
        <begin position="342"/>
        <end position="376"/>
    </location>
</feature>
<feature type="region of interest" description="Disordered" evidence="13">
    <location>
        <begin position="913"/>
        <end position="952"/>
    </location>
</feature>
<accession>A0A6J2TLH7</accession>
<dbReference type="Gene3D" id="1.10.510.10">
    <property type="entry name" value="Transferase(Phosphotransferase) domain 1"/>
    <property type="match status" value="1"/>
</dbReference>
<feature type="domain" description="F-BAR" evidence="16">
    <location>
        <begin position="1"/>
        <end position="265"/>
    </location>
</feature>
<dbReference type="InterPro" id="IPR027267">
    <property type="entry name" value="AH/BAR_dom_sf"/>
</dbReference>
<dbReference type="Gene3D" id="3.30.200.20">
    <property type="entry name" value="Phosphorylase Kinase, domain 1"/>
    <property type="match status" value="1"/>
</dbReference>
<feature type="coiled-coil region" evidence="12">
    <location>
        <begin position="77"/>
        <end position="132"/>
    </location>
</feature>
<dbReference type="InterPro" id="IPR020635">
    <property type="entry name" value="Tyr_kinase_cat_dom"/>
</dbReference>
<gene>
    <name evidence="18" type="primary">LOC115625173</name>
</gene>
<reference evidence="18" key="1">
    <citation type="submission" date="2025-08" db="UniProtKB">
        <authorList>
            <consortium name="RefSeq"/>
        </authorList>
    </citation>
    <scope>IDENTIFICATION</scope>
    <source>
        <strain evidence="18">11010-0011.00</strain>
        <tissue evidence="18">Whole body</tissue>
    </source>
</reference>
<feature type="region of interest" description="Disordered" evidence="13">
    <location>
        <begin position="763"/>
        <end position="800"/>
    </location>
</feature>
<dbReference type="InterPro" id="IPR035849">
    <property type="entry name" value="Fes/Fps/Fer_SH2"/>
</dbReference>
<sequence length="1357" mass="153222">MGFSSALQGRAAHEALIVRQDAELRLMDTMKRSIQMKAKCDKEYALSLAAVAQQGLKIDRADELQGSLITKSWRSYMDELDQQARQFKFNAEQLEVVCDKLAHLSQDKRKARKAYQEEHAKIAARLNHLTDEVVRKKSEYQKHLEGYKALRTRFEEHYIKAPHGRSGRKLDDVRDKYQKACRKLHLTHNEYVLSITEAIEVEKDFRTVLLPGLLEHQQSVQESFILLWRNILQEAAQYGDLTADKYKEIQKRIDTVIGNINPTEEYGEFTEKHKTSPTTPLLFQFDETLIEDIPGKLQSSTLTVDNLTVDWLRNRLLELESAVKEVQDKQLKMIEHVNGGSPVANGSIISNGSNTSNGIQSNKDSQNRQSKDLNALRCQEKQKQKLVDMIKYALNEVGCEELPSGCDDHLTMEQNFIDRGYNNEQQRSNSTSSPGVSIVNELMRRGGVLTLLRGRHFKRKSTPQPTTPMARARLGRFNKMQPRSQSLGSLSVITAHSPARYDYEPITNPLRLAASVHYLGEEIILRNASPPALPRLRRTQCSMLCLSEEDPLPNLPNLPALTELQLPQLDADASLSAPATNTNNNHIYADLELSRKCNDTDSIASGELAGKRQQIEIEINRVDSMRVAPAVEAVPSPPQNSIDAHLDRIDELNRALDDRLKRTLKSSVPVDVNAIECAEEAAWVQTRCVHEDVESQAKRSSSSSSECRSSQLSGREDLQKLSSSQAKKRSLSFTQKSISNIFTNIKEFSKSPLARMHNRSASIALSEEQEGTETNPPKEAGYSSQHSSSSDTQKSINNSNINHGAAAKSTIITSTITTTITTTTTASPPSPAPAFSQPSKETSRLKFKVPKIQKKSKAIRNTFRSKLLNFQLKRAKPCKTCTKRRRIHPSKSVFDFAKEFDVSDSPEEFCTCPPPPKTKLINSSTNTERPVHSHMNGMDQNDVGEDGEEQDRSSDDLLSIKEHCYCVPSLAASLSLSTNRPLYEEEWFHGVLPREEVVRLLNNDGDFLVRETIRNEESQIVLSVCWNGHKHFIVQTTGDGHFRFEGPPFPSIQELIMHQYHSELPVTVKSGAILRRPVCRERWELSNDDVVLLEKIGRGNFGDVYKAKLKSTKQDVAVKTCRMTLPDEQKRKFLQEGRILKQYDHPNIVKLIGICVQKQPIMIVMELVPGGSLLNYLRKNSNGLSTRQQMGMCRDAAAGMRYLESKNCIHRDLAARNCLVDFENSVKISDFGMSREEEEYIVSDGMKQIPVKWTAPEALNFGKYTSLCDVWSYGILMWEIFSKGDTPYSGMSNSRARERIDTGYRMPMPENTPPEMYRLMVKCWAADADSRPHFDEICNVVDALILRLDSLSSVNSH</sequence>
<dbReference type="Gene3D" id="1.20.1270.60">
    <property type="entry name" value="Arfaptin homology (AH) domain/BAR domain"/>
    <property type="match status" value="1"/>
</dbReference>
<feature type="domain" description="SH2" evidence="14">
    <location>
        <begin position="987"/>
        <end position="1078"/>
    </location>
</feature>
<comment type="catalytic activity">
    <reaction evidence="7 11">
        <text>L-tyrosyl-[protein] + ATP = O-phospho-L-tyrosyl-[protein] + ADP + H(+)</text>
        <dbReference type="Rhea" id="RHEA:10596"/>
        <dbReference type="Rhea" id="RHEA-COMP:10136"/>
        <dbReference type="Rhea" id="RHEA-COMP:20101"/>
        <dbReference type="ChEBI" id="CHEBI:15378"/>
        <dbReference type="ChEBI" id="CHEBI:30616"/>
        <dbReference type="ChEBI" id="CHEBI:46858"/>
        <dbReference type="ChEBI" id="CHEBI:61978"/>
        <dbReference type="ChEBI" id="CHEBI:456216"/>
        <dbReference type="EC" id="2.7.10.2"/>
    </reaction>
</comment>
<evidence type="ECO:0000256" key="11">
    <source>
        <dbReference type="RuleBase" id="RU362096"/>
    </source>
</evidence>
<evidence type="ECO:0000256" key="6">
    <source>
        <dbReference type="ARBA" id="ARBA00023137"/>
    </source>
</evidence>
<dbReference type="CTD" id="2241"/>
<dbReference type="Proteomes" id="UP000504634">
    <property type="component" value="Unplaced"/>
</dbReference>
<dbReference type="SUPFAM" id="SSF55550">
    <property type="entry name" value="SH2 domain"/>
    <property type="match status" value="1"/>
</dbReference>
<dbReference type="InterPro" id="IPR050198">
    <property type="entry name" value="Non-receptor_tyrosine_kinases"/>
</dbReference>
<dbReference type="GO" id="GO:0004715">
    <property type="term" value="F:non-membrane spanning protein tyrosine kinase activity"/>
    <property type="evidence" value="ECO:0007669"/>
    <property type="project" value="UniProtKB-EC"/>
</dbReference>
<dbReference type="PROSITE" id="PS00107">
    <property type="entry name" value="PROTEIN_KINASE_ATP"/>
    <property type="match status" value="1"/>
</dbReference>
<organism evidence="17 18">
    <name type="scientific">Drosophila lebanonensis</name>
    <name type="common">Fruit fly</name>
    <name type="synonym">Scaptodrosophila lebanonensis</name>
    <dbReference type="NCBI Taxonomy" id="7225"/>
    <lineage>
        <taxon>Eukaryota</taxon>
        <taxon>Metazoa</taxon>
        <taxon>Ecdysozoa</taxon>
        <taxon>Arthropoda</taxon>
        <taxon>Hexapoda</taxon>
        <taxon>Insecta</taxon>
        <taxon>Pterygota</taxon>
        <taxon>Neoptera</taxon>
        <taxon>Endopterygota</taxon>
        <taxon>Diptera</taxon>
        <taxon>Brachycera</taxon>
        <taxon>Muscomorpha</taxon>
        <taxon>Ephydroidea</taxon>
        <taxon>Drosophilidae</taxon>
        <taxon>Scaptodrosophila</taxon>
    </lineage>
</organism>
<dbReference type="CDD" id="cd10361">
    <property type="entry name" value="SH2_Fps_family"/>
    <property type="match status" value="1"/>
</dbReference>
<evidence type="ECO:0000259" key="14">
    <source>
        <dbReference type="PROSITE" id="PS50001"/>
    </source>
</evidence>
<dbReference type="OrthoDB" id="546826at2759"/>
<keyword evidence="17" id="KW-1185">Reference proteome</keyword>
<dbReference type="InterPro" id="IPR001060">
    <property type="entry name" value="FCH_dom"/>
</dbReference>
<keyword evidence="3 10" id="KW-0547">Nucleotide-binding</keyword>
<dbReference type="PROSITE" id="PS50011">
    <property type="entry name" value="PROTEIN_KINASE_DOM"/>
    <property type="match status" value="1"/>
</dbReference>
<dbReference type="InterPro" id="IPR001245">
    <property type="entry name" value="Ser-Thr/Tyr_kinase_cat_dom"/>
</dbReference>
<dbReference type="GO" id="GO:0002009">
    <property type="term" value="P:morphogenesis of an epithelium"/>
    <property type="evidence" value="ECO:0007669"/>
    <property type="project" value="UniProtKB-ARBA"/>
</dbReference>
<dbReference type="InterPro" id="IPR000980">
    <property type="entry name" value="SH2"/>
</dbReference>
<evidence type="ECO:0000259" key="15">
    <source>
        <dbReference type="PROSITE" id="PS50011"/>
    </source>
</evidence>
<feature type="region of interest" description="Disordered" evidence="13">
    <location>
        <begin position="822"/>
        <end position="846"/>
    </location>
</feature>
<evidence type="ECO:0000313" key="18">
    <source>
        <dbReference type="RefSeq" id="XP_030375993.1"/>
    </source>
</evidence>
<protein>
    <recommendedName>
        <fullName evidence="11">Tyrosine-protein kinase</fullName>
        <ecNumber evidence="11">2.7.10.2</ecNumber>
    </recommendedName>
</protein>
<comment type="similarity">
    <text evidence="11">Belongs to the protein kinase superfamily. Tyr protein kinase family.</text>
</comment>
<evidence type="ECO:0000313" key="17">
    <source>
        <dbReference type="Proteomes" id="UP000504634"/>
    </source>
</evidence>
<evidence type="ECO:0000256" key="3">
    <source>
        <dbReference type="ARBA" id="ARBA00022741"/>
    </source>
</evidence>
<evidence type="ECO:0000256" key="13">
    <source>
        <dbReference type="SAM" id="MobiDB-lite"/>
    </source>
</evidence>
<dbReference type="FunFam" id="1.20.1270.60:FF:000064">
    <property type="entry name" value="Tyrosine-protein kinase"/>
    <property type="match status" value="1"/>
</dbReference>
<dbReference type="PROSITE" id="PS51741">
    <property type="entry name" value="F_BAR"/>
    <property type="match status" value="1"/>
</dbReference>
<dbReference type="Pfam" id="PF00017">
    <property type="entry name" value="SH2"/>
    <property type="match status" value="1"/>
</dbReference>
<feature type="binding site" evidence="10">
    <location>
        <position position="1119"/>
    </location>
    <ligand>
        <name>ATP</name>
        <dbReference type="ChEBI" id="CHEBI:30616"/>
    </ligand>
</feature>